<dbReference type="AlphaFoldDB" id="A0A8E2IEC1"/>
<comment type="caution">
    <text evidence="1">The sequence shown here is derived from an EMBL/GenBank/DDBJ whole genome shotgun (WGS) entry which is preliminary data.</text>
</comment>
<sequence length="62" mass="7155">MQKNVRQPKVLKQITERNAEKCTSIEVLKQIMEPNAEKCASTKGIETDNRAKCRKMCVNSRF</sequence>
<protein>
    <submittedName>
        <fullName evidence="1">Uncharacterized protein</fullName>
    </submittedName>
</protein>
<evidence type="ECO:0000313" key="1">
    <source>
        <dbReference type="EMBL" id="OOP69838.1"/>
    </source>
</evidence>
<evidence type="ECO:0000313" key="2">
    <source>
        <dbReference type="Proteomes" id="UP000189761"/>
    </source>
</evidence>
<organism evidence="1 2">
    <name type="scientific">Heyndrickxia oleronia</name>
    <dbReference type="NCBI Taxonomy" id="38875"/>
    <lineage>
        <taxon>Bacteria</taxon>
        <taxon>Bacillati</taxon>
        <taxon>Bacillota</taxon>
        <taxon>Bacilli</taxon>
        <taxon>Bacillales</taxon>
        <taxon>Bacillaceae</taxon>
        <taxon>Heyndrickxia</taxon>
    </lineage>
</organism>
<name>A0A8E2IEC1_9BACI</name>
<dbReference type="Proteomes" id="UP000189761">
    <property type="component" value="Unassembled WGS sequence"/>
</dbReference>
<accession>A0A8E2IEC1</accession>
<reference evidence="1 2" key="1">
    <citation type="submission" date="2017-01" db="EMBL/GenBank/DDBJ databases">
        <title>Draft genome sequence of Bacillus oleronius.</title>
        <authorList>
            <person name="Allam M."/>
        </authorList>
    </citation>
    <scope>NUCLEOTIDE SEQUENCE [LARGE SCALE GENOMIC DNA]</scope>
    <source>
        <strain evidence="1 2">DSM 9356</strain>
    </source>
</reference>
<gene>
    <name evidence="1" type="ORF">BWZ43_02885</name>
</gene>
<dbReference type="EMBL" id="MTLA01000030">
    <property type="protein sequence ID" value="OOP69838.1"/>
    <property type="molecule type" value="Genomic_DNA"/>
</dbReference>
<keyword evidence="2" id="KW-1185">Reference proteome</keyword>
<proteinExistence type="predicted"/>